<name>A0A0E9XR97_ANGAN</name>
<reference evidence="1" key="1">
    <citation type="submission" date="2014-11" db="EMBL/GenBank/DDBJ databases">
        <authorList>
            <person name="Amaro Gonzalez C."/>
        </authorList>
    </citation>
    <scope>NUCLEOTIDE SEQUENCE</scope>
</reference>
<dbReference type="EMBL" id="GBXM01004217">
    <property type="protein sequence ID" value="JAI04361.1"/>
    <property type="molecule type" value="Transcribed_RNA"/>
</dbReference>
<reference evidence="1" key="2">
    <citation type="journal article" date="2015" name="Fish Shellfish Immunol.">
        <title>Early steps in the European eel (Anguilla anguilla)-Vibrio vulnificus interaction in the gills: Role of the RtxA13 toxin.</title>
        <authorList>
            <person name="Callol A."/>
            <person name="Pajuelo D."/>
            <person name="Ebbesson L."/>
            <person name="Teles M."/>
            <person name="MacKenzie S."/>
            <person name="Amaro C."/>
        </authorList>
    </citation>
    <scope>NUCLEOTIDE SEQUENCE</scope>
</reference>
<accession>A0A0E9XR97</accession>
<proteinExistence type="predicted"/>
<protein>
    <submittedName>
        <fullName evidence="1">Uncharacterized protein</fullName>
    </submittedName>
</protein>
<organism evidence="1">
    <name type="scientific">Anguilla anguilla</name>
    <name type="common">European freshwater eel</name>
    <name type="synonym">Muraena anguilla</name>
    <dbReference type="NCBI Taxonomy" id="7936"/>
    <lineage>
        <taxon>Eukaryota</taxon>
        <taxon>Metazoa</taxon>
        <taxon>Chordata</taxon>
        <taxon>Craniata</taxon>
        <taxon>Vertebrata</taxon>
        <taxon>Euteleostomi</taxon>
        <taxon>Actinopterygii</taxon>
        <taxon>Neopterygii</taxon>
        <taxon>Teleostei</taxon>
        <taxon>Anguilliformes</taxon>
        <taxon>Anguillidae</taxon>
        <taxon>Anguilla</taxon>
    </lineage>
</organism>
<evidence type="ECO:0000313" key="1">
    <source>
        <dbReference type="EMBL" id="JAI04361.1"/>
    </source>
</evidence>
<sequence>MFNLIQQTTSVKMV</sequence>